<keyword evidence="2" id="KW-1185">Reference proteome</keyword>
<gene>
    <name evidence="1" type="ORF">F4560_006608</name>
</gene>
<evidence type="ECO:0000313" key="2">
    <source>
        <dbReference type="Proteomes" id="UP000552097"/>
    </source>
</evidence>
<organism evidence="1 2">
    <name type="scientific">Saccharothrix ecbatanensis</name>
    <dbReference type="NCBI Taxonomy" id="1105145"/>
    <lineage>
        <taxon>Bacteria</taxon>
        <taxon>Bacillati</taxon>
        <taxon>Actinomycetota</taxon>
        <taxon>Actinomycetes</taxon>
        <taxon>Pseudonocardiales</taxon>
        <taxon>Pseudonocardiaceae</taxon>
        <taxon>Saccharothrix</taxon>
    </lineage>
</organism>
<dbReference type="AlphaFoldDB" id="A0A7W9HRA4"/>
<dbReference type="EMBL" id="JACHMO010000001">
    <property type="protein sequence ID" value="MBB5806840.1"/>
    <property type="molecule type" value="Genomic_DNA"/>
</dbReference>
<reference evidence="1 2" key="1">
    <citation type="submission" date="2020-08" db="EMBL/GenBank/DDBJ databases">
        <title>Sequencing the genomes of 1000 actinobacteria strains.</title>
        <authorList>
            <person name="Klenk H.-P."/>
        </authorList>
    </citation>
    <scope>NUCLEOTIDE SEQUENCE [LARGE SCALE GENOMIC DNA]</scope>
    <source>
        <strain evidence="1 2">DSM 45486</strain>
    </source>
</reference>
<accession>A0A7W9HRA4</accession>
<protein>
    <submittedName>
        <fullName evidence="1">Uncharacterized protein</fullName>
    </submittedName>
</protein>
<sequence length="115" mass="13102">MTHRRDAGRGTRSGEVYVVGNLLGVRRLSARRAMKAARMLDKVVDNQLPLLASFDERRRSRSADYLAELVKLAQDYRYYANGWIDAKELERRGKSAMAELTRLRGEDSSARAITE</sequence>
<dbReference type="Proteomes" id="UP000552097">
    <property type="component" value="Unassembled WGS sequence"/>
</dbReference>
<dbReference type="RefSeq" id="WP_246477913.1">
    <property type="nucleotide sequence ID" value="NZ_JACHMO010000001.1"/>
</dbReference>
<name>A0A7W9HRA4_9PSEU</name>
<evidence type="ECO:0000313" key="1">
    <source>
        <dbReference type="EMBL" id="MBB5806840.1"/>
    </source>
</evidence>
<proteinExistence type="predicted"/>
<comment type="caution">
    <text evidence="1">The sequence shown here is derived from an EMBL/GenBank/DDBJ whole genome shotgun (WGS) entry which is preliminary data.</text>
</comment>